<keyword evidence="1" id="KW-1133">Transmembrane helix</keyword>
<evidence type="ECO:0000313" key="3">
    <source>
        <dbReference type="Proteomes" id="UP000002316"/>
    </source>
</evidence>
<name>C9ZVB5_TRYB9</name>
<dbReference type="VEuPathDB" id="TriTrypDB:Tbg972.8.3000"/>
<keyword evidence="1" id="KW-0472">Membrane</keyword>
<dbReference type="GeneID" id="23863482"/>
<evidence type="ECO:0000256" key="1">
    <source>
        <dbReference type="SAM" id="Phobius"/>
    </source>
</evidence>
<gene>
    <name evidence="2" type="ORF">TbgDal_VIII3000</name>
</gene>
<dbReference type="Proteomes" id="UP000002316">
    <property type="component" value="Chromosome 8"/>
</dbReference>
<dbReference type="RefSeq" id="XP_011775630.1">
    <property type="nucleotide sequence ID" value="XM_011777328.1"/>
</dbReference>
<sequence>MFTHDNTIQLDVAYVFCYQEKEKGKKGIQTVGSMNQKVGQFNHSHLPPVFTPLNFTRGGAAAAVACAHRYCIVVHSWVFSFALMFFFFTSSPFHLNAGASAVGG</sequence>
<reference evidence="3" key="1">
    <citation type="journal article" date="2010" name="PLoS Negl. Trop. Dis.">
        <title>The genome sequence of Trypanosoma brucei gambiense, causative agent of chronic human african trypanosomiasis.</title>
        <authorList>
            <person name="Jackson A.P."/>
            <person name="Sanders M."/>
            <person name="Berry A."/>
            <person name="McQuillan J."/>
            <person name="Aslett M.A."/>
            <person name="Quail M.A."/>
            <person name="Chukualim B."/>
            <person name="Capewell P."/>
            <person name="MacLeod A."/>
            <person name="Melville S.E."/>
            <person name="Gibson W."/>
            <person name="Barry J.D."/>
            <person name="Berriman M."/>
            <person name="Hertz-Fowler C."/>
        </authorList>
    </citation>
    <scope>NUCLEOTIDE SEQUENCE [LARGE SCALE GENOMIC DNA]</scope>
    <source>
        <strain evidence="3">MHOM/CI/86/DAL972</strain>
    </source>
</reference>
<proteinExistence type="predicted"/>
<evidence type="ECO:0000313" key="2">
    <source>
        <dbReference type="EMBL" id="CBH13353.1"/>
    </source>
</evidence>
<keyword evidence="1" id="KW-0812">Transmembrane</keyword>
<protein>
    <submittedName>
        <fullName evidence="2">T. brucei spp.-specific protein</fullName>
    </submittedName>
</protein>
<dbReference type="KEGG" id="tbg:TbgDal_VIII3000"/>
<feature type="transmembrane region" description="Helical" evidence="1">
    <location>
        <begin position="70"/>
        <end position="88"/>
    </location>
</feature>
<dbReference type="AlphaFoldDB" id="C9ZVB5"/>
<dbReference type="EMBL" id="FN554971">
    <property type="protein sequence ID" value="CBH13353.1"/>
    <property type="molecule type" value="Genomic_DNA"/>
</dbReference>
<organism evidence="2 3">
    <name type="scientific">Trypanosoma brucei gambiense (strain MHOM/CI/86/DAL972)</name>
    <dbReference type="NCBI Taxonomy" id="679716"/>
    <lineage>
        <taxon>Eukaryota</taxon>
        <taxon>Discoba</taxon>
        <taxon>Euglenozoa</taxon>
        <taxon>Kinetoplastea</taxon>
        <taxon>Metakinetoplastina</taxon>
        <taxon>Trypanosomatida</taxon>
        <taxon>Trypanosomatidae</taxon>
        <taxon>Trypanosoma</taxon>
    </lineage>
</organism>
<accession>C9ZVB5</accession>